<feature type="region of interest" description="Disordered" evidence="1">
    <location>
        <begin position="258"/>
        <end position="298"/>
    </location>
</feature>
<evidence type="ECO:0000313" key="5">
    <source>
        <dbReference type="Proteomes" id="UP000193922"/>
    </source>
</evidence>
<evidence type="ECO:0000256" key="2">
    <source>
        <dbReference type="SAM" id="Phobius"/>
    </source>
</evidence>
<feature type="compositionally biased region" description="Low complexity" evidence="1">
    <location>
        <begin position="282"/>
        <end position="294"/>
    </location>
</feature>
<protein>
    <submittedName>
        <fullName evidence="4">Uncharacterized protein</fullName>
    </submittedName>
</protein>
<evidence type="ECO:0000313" key="4">
    <source>
        <dbReference type="EMBL" id="ORX66036.1"/>
    </source>
</evidence>
<dbReference type="GeneID" id="63805346"/>
<keyword evidence="2" id="KW-0812">Transmembrane</keyword>
<evidence type="ECO:0000256" key="1">
    <source>
        <dbReference type="SAM" id="MobiDB-lite"/>
    </source>
</evidence>
<evidence type="ECO:0000256" key="3">
    <source>
        <dbReference type="SAM" id="SignalP"/>
    </source>
</evidence>
<feature type="region of interest" description="Disordered" evidence="1">
    <location>
        <begin position="318"/>
        <end position="341"/>
    </location>
</feature>
<sequence>MGLGGILLLVMSIWRPRHGSSHQGSGMGGCFRYHHSTVGIFSGYTVAGTAIIALSSTVLAGIRRATGLTLRRQLCWPAINVQSGERWLAWCNARIAQINEEAERHVTKTVAKFGSDIEDPMIRELWERQLRADLKERVKRMHSRIRCVEEMVEQAREVERNPSKRKKMHPPLLAAYLWVGERIFDWLVSWMKRNPHFCVDSGFVTGQEAAEPAALTLFDDAVPNIDDAEMSVAAGGLAPASMPMIGSLSAQEHHEVWYGRGRSPPDDIPEPSAPQLNEKDTSASNAVAATSSSAHINQAHASVNARYSRPVRSMYAQDVEPCEPPPYTPVENDEPELVFMN</sequence>
<dbReference type="Proteomes" id="UP000193922">
    <property type="component" value="Unassembled WGS sequence"/>
</dbReference>
<feature type="signal peptide" evidence="3">
    <location>
        <begin position="1"/>
        <end position="19"/>
    </location>
</feature>
<proteinExistence type="predicted"/>
<name>A0A1Y1VYE1_9FUNG</name>
<keyword evidence="2" id="KW-0472">Membrane</keyword>
<keyword evidence="2" id="KW-1133">Transmembrane helix</keyword>
<dbReference type="AlphaFoldDB" id="A0A1Y1VYE1"/>
<comment type="caution">
    <text evidence="4">The sequence shown here is derived from an EMBL/GenBank/DDBJ whole genome shotgun (WGS) entry which is preliminary data.</text>
</comment>
<keyword evidence="3" id="KW-0732">Signal</keyword>
<gene>
    <name evidence="4" type="ORF">DL89DRAFT_270427</name>
</gene>
<dbReference type="RefSeq" id="XP_040740087.1">
    <property type="nucleotide sequence ID" value="XM_040888698.1"/>
</dbReference>
<feature type="chain" id="PRO_5013186291" evidence="3">
    <location>
        <begin position="20"/>
        <end position="341"/>
    </location>
</feature>
<accession>A0A1Y1VYE1</accession>
<dbReference type="OrthoDB" id="5580919at2759"/>
<feature type="compositionally biased region" description="Acidic residues" evidence="1">
    <location>
        <begin position="331"/>
        <end position="341"/>
    </location>
</feature>
<keyword evidence="5" id="KW-1185">Reference proteome</keyword>
<organism evidence="4 5">
    <name type="scientific">Linderina pennispora</name>
    <dbReference type="NCBI Taxonomy" id="61395"/>
    <lineage>
        <taxon>Eukaryota</taxon>
        <taxon>Fungi</taxon>
        <taxon>Fungi incertae sedis</taxon>
        <taxon>Zoopagomycota</taxon>
        <taxon>Kickxellomycotina</taxon>
        <taxon>Kickxellomycetes</taxon>
        <taxon>Kickxellales</taxon>
        <taxon>Kickxellaceae</taxon>
        <taxon>Linderina</taxon>
    </lineage>
</organism>
<dbReference type="EMBL" id="MCFD01000018">
    <property type="protein sequence ID" value="ORX66036.1"/>
    <property type="molecule type" value="Genomic_DNA"/>
</dbReference>
<reference evidence="4 5" key="1">
    <citation type="submission" date="2016-07" db="EMBL/GenBank/DDBJ databases">
        <title>Pervasive Adenine N6-methylation of Active Genes in Fungi.</title>
        <authorList>
            <consortium name="DOE Joint Genome Institute"/>
            <person name="Mondo S.J."/>
            <person name="Dannebaum R.O."/>
            <person name="Kuo R.C."/>
            <person name="Labutti K."/>
            <person name="Haridas S."/>
            <person name="Kuo A."/>
            <person name="Salamov A."/>
            <person name="Ahrendt S.R."/>
            <person name="Lipzen A."/>
            <person name="Sullivan W."/>
            <person name="Andreopoulos W.B."/>
            <person name="Clum A."/>
            <person name="Lindquist E."/>
            <person name="Daum C."/>
            <person name="Ramamoorthy G.K."/>
            <person name="Gryganskyi A."/>
            <person name="Culley D."/>
            <person name="Magnuson J.K."/>
            <person name="James T.Y."/>
            <person name="O'Malley M.A."/>
            <person name="Stajich J.E."/>
            <person name="Spatafora J.W."/>
            <person name="Visel A."/>
            <person name="Grigoriev I.V."/>
        </authorList>
    </citation>
    <scope>NUCLEOTIDE SEQUENCE [LARGE SCALE GENOMIC DNA]</scope>
    <source>
        <strain evidence="4 5">ATCC 12442</strain>
    </source>
</reference>
<feature type="transmembrane region" description="Helical" evidence="2">
    <location>
        <begin position="43"/>
        <end position="62"/>
    </location>
</feature>